<keyword evidence="2" id="KW-1185">Reference proteome</keyword>
<dbReference type="AlphaFoldDB" id="A0A1E7DQU3"/>
<organism evidence="1 2">
    <name type="scientific">Domibacillus iocasae</name>
    <dbReference type="NCBI Taxonomy" id="1714016"/>
    <lineage>
        <taxon>Bacteria</taxon>
        <taxon>Bacillati</taxon>
        <taxon>Bacillota</taxon>
        <taxon>Bacilli</taxon>
        <taxon>Bacillales</taxon>
        <taxon>Bacillaceae</taxon>
        <taxon>Domibacillus</taxon>
    </lineage>
</organism>
<proteinExistence type="predicted"/>
<evidence type="ECO:0000313" key="2">
    <source>
        <dbReference type="Proteomes" id="UP000095658"/>
    </source>
</evidence>
<sequence length="143" mass="16926">MESSSYITFGCQIGGPKAGEVMQPHLIKLSLLLDKYCDYPYSNDVDEFAPIGRIDGNIYYWKFEGCEKLRLSKKYRYITVDIGMPKSRWEEKSDYEIREYLINCFQEALSLIVKRLKKEKFSIDDKKLFTDFEKVKVDYLQIN</sequence>
<protein>
    <submittedName>
        <fullName evidence="1">Uncharacterized protein</fullName>
    </submittedName>
</protein>
<comment type="caution">
    <text evidence="1">The sequence shown here is derived from an EMBL/GenBank/DDBJ whole genome shotgun (WGS) entry which is preliminary data.</text>
</comment>
<accession>A0A1E7DQU3</accession>
<evidence type="ECO:0000313" key="1">
    <source>
        <dbReference type="EMBL" id="OES45452.1"/>
    </source>
</evidence>
<name>A0A1E7DQU3_9BACI</name>
<dbReference type="OrthoDB" id="2855473at2"/>
<reference evidence="1 2" key="1">
    <citation type="submission" date="2016-06" db="EMBL/GenBank/DDBJ databases">
        <title>Domibacillus iocasae genome sequencing.</title>
        <authorList>
            <person name="Verma A."/>
            <person name="Pal Y."/>
            <person name="Ojha A.K."/>
            <person name="Krishnamurthi S."/>
        </authorList>
    </citation>
    <scope>NUCLEOTIDE SEQUENCE [LARGE SCALE GENOMIC DNA]</scope>
    <source>
        <strain evidence="1 2">DSM 29979</strain>
    </source>
</reference>
<gene>
    <name evidence="1" type="ORF">BA724_17525</name>
</gene>
<dbReference type="STRING" id="1714016.BA724_17525"/>
<dbReference type="RefSeq" id="WP_069937908.1">
    <property type="nucleotide sequence ID" value="NZ_MAMP01000015.1"/>
</dbReference>
<dbReference type="Proteomes" id="UP000095658">
    <property type="component" value="Unassembled WGS sequence"/>
</dbReference>
<dbReference type="EMBL" id="MAMP01000015">
    <property type="protein sequence ID" value="OES45452.1"/>
    <property type="molecule type" value="Genomic_DNA"/>
</dbReference>